<protein>
    <submittedName>
        <fullName evidence="5">DNA polymerase</fullName>
    </submittedName>
</protein>
<dbReference type="RefSeq" id="WP_199789488.1">
    <property type="nucleotide sequence ID" value="NZ_CP012673.1"/>
</dbReference>
<dbReference type="Pfam" id="PF00210">
    <property type="entry name" value="Ferritin"/>
    <property type="match status" value="1"/>
</dbReference>
<dbReference type="EMBL" id="CP012673">
    <property type="protein sequence ID" value="AUX47803.1"/>
    <property type="molecule type" value="Genomic_DNA"/>
</dbReference>
<dbReference type="CDD" id="cd01043">
    <property type="entry name" value="DPS"/>
    <property type="match status" value="1"/>
</dbReference>
<organism evidence="5 6">
    <name type="scientific">Sorangium cellulosum</name>
    <name type="common">Polyangium cellulosum</name>
    <dbReference type="NCBI Taxonomy" id="56"/>
    <lineage>
        <taxon>Bacteria</taxon>
        <taxon>Pseudomonadati</taxon>
        <taxon>Myxococcota</taxon>
        <taxon>Polyangia</taxon>
        <taxon>Polyangiales</taxon>
        <taxon>Polyangiaceae</taxon>
        <taxon>Sorangium</taxon>
    </lineage>
</organism>
<evidence type="ECO:0000313" key="5">
    <source>
        <dbReference type="EMBL" id="AUX47803.1"/>
    </source>
</evidence>
<proteinExistence type="inferred from homology"/>
<dbReference type="GO" id="GO:0016722">
    <property type="term" value="F:oxidoreductase activity, acting on metal ions"/>
    <property type="evidence" value="ECO:0007669"/>
    <property type="project" value="InterPro"/>
</dbReference>
<gene>
    <name evidence="5" type="primary">dnaE2</name>
    <name evidence="5" type="ORF">SOCE26_093270</name>
</gene>
<dbReference type="InterPro" id="IPR008331">
    <property type="entry name" value="Ferritin_DPS_dom"/>
</dbReference>
<dbReference type="Gene3D" id="1.20.1260.10">
    <property type="match status" value="1"/>
</dbReference>
<dbReference type="PROSITE" id="PS00819">
    <property type="entry name" value="DPS_2"/>
    <property type="match status" value="1"/>
</dbReference>
<dbReference type="GO" id="GO:0008199">
    <property type="term" value="F:ferric iron binding"/>
    <property type="evidence" value="ECO:0007669"/>
    <property type="project" value="InterPro"/>
</dbReference>
<reference evidence="5 6" key="1">
    <citation type="submission" date="2015-09" db="EMBL/GenBank/DDBJ databases">
        <title>Sorangium comparison.</title>
        <authorList>
            <person name="Zaburannyi N."/>
            <person name="Bunk B."/>
            <person name="Overmann J."/>
            <person name="Mueller R."/>
        </authorList>
    </citation>
    <scope>NUCLEOTIDE SEQUENCE [LARGE SCALE GENOMIC DNA]</scope>
    <source>
        <strain evidence="5 6">So ce26</strain>
    </source>
</reference>
<dbReference type="InterPro" id="IPR012347">
    <property type="entry name" value="Ferritin-like"/>
</dbReference>
<evidence type="ECO:0000313" key="6">
    <source>
        <dbReference type="Proteomes" id="UP000238348"/>
    </source>
</evidence>
<dbReference type="AlphaFoldDB" id="A0A2L0F8E2"/>
<evidence type="ECO:0000256" key="3">
    <source>
        <dbReference type="SAM" id="MobiDB-lite"/>
    </source>
</evidence>
<accession>A0A2L0F8E2</accession>
<dbReference type="InterPro" id="IPR009078">
    <property type="entry name" value="Ferritin-like_SF"/>
</dbReference>
<evidence type="ECO:0000259" key="4">
    <source>
        <dbReference type="Pfam" id="PF00210"/>
    </source>
</evidence>
<dbReference type="InterPro" id="IPR023188">
    <property type="entry name" value="DPS_DNA-bd_CS"/>
</dbReference>
<name>A0A2L0F8E2_SORCE</name>
<feature type="domain" description="Ferritin/DPS" evidence="4">
    <location>
        <begin position="55"/>
        <end position="197"/>
    </location>
</feature>
<comment type="similarity">
    <text evidence="1 2">Belongs to the Dps family.</text>
</comment>
<evidence type="ECO:0000256" key="1">
    <source>
        <dbReference type="ARBA" id="ARBA00009497"/>
    </source>
</evidence>
<feature type="compositionally biased region" description="Basic residues" evidence="3">
    <location>
        <begin position="207"/>
        <end position="233"/>
    </location>
</feature>
<dbReference type="PRINTS" id="PR01346">
    <property type="entry name" value="HELNAPAPROT"/>
</dbReference>
<dbReference type="Proteomes" id="UP000238348">
    <property type="component" value="Chromosome"/>
</dbReference>
<dbReference type="InterPro" id="IPR002177">
    <property type="entry name" value="DPS_DNA-bd"/>
</dbReference>
<evidence type="ECO:0000256" key="2">
    <source>
        <dbReference type="RuleBase" id="RU003875"/>
    </source>
</evidence>
<feature type="region of interest" description="Disordered" evidence="3">
    <location>
        <begin position="200"/>
        <end position="233"/>
    </location>
</feature>
<dbReference type="PANTHER" id="PTHR42932:SF1">
    <property type="entry name" value="GENERAL STRESS PROTEIN 20U"/>
    <property type="match status" value="1"/>
</dbReference>
<dbReference type="SUPFAM" id="SSF47240">
    <property type="entry name" value="Ferritin-like"/>
    <property type="match status" value="1"/>
</dbReference>
<dbReference type="PROSITE" id="PS00818">
    <property type="entry name" value="DPS_1"/>
    <property type="match status" value="1"/>
</dbReference>
<sequence length="233" mass="26189">MNAMSQQRQRGNQGEAQAREAQPLLRQRGREIQPFGTLVEYPLALSAKARAASVKVLNQILADTLVLRDLYKKHHWQVAGPTFHQLHLLFDRHFKEQAALIDTLGERIQTLGGIALAMAHDVAERTKIERPPRGREQVPVQLSRLLDAHEVILAEVRKAVKITTERGDEGTADLLMSDVLRTHEMQVWFLSEHLVDTPPVRAGERRGRARPRAGARGRAAARPRVSARSRAAR</sequence>
<dbReference type="PANTHER" id="PTHR42932">
    <property type="entry name" value="GENERAL STRESS PROTEIN 20U"/>
    <property type="match status" value="1"/>
</dbReference>